<evidence type="ECO:0000313" key="2">
    <source>
        <dbReference type="Proteomes" id="UP000012040"/>
    </source>
</evidence>
<dbReference type="AlphaFoldDB" id="M4V8X9"/>
<organism evidence="1 2">
    <name type="scientific">Pseudobdellovibrio exovorus JSS</name>
    <dbReference type="NCBI Taxonomy" id="1184267"/>
    <lineage>
        <taxon>Bacteria</taxon>
        <taxon>Pseudomonadati</taxon>
        <taxon>Bdellovibrionota</taxon>
        <taxon>Bdellovibrionia</taxon>
        <taxon>Bdellovibrionales</taxon>
        <taxon>Pseudobdellovibrionaceae</taxon>
        <taxon>Pseudobdellovibrio</taxon>
    </lineage>
</organism>
<gene>
    <name evidence="1" type="ORF">A11Q_1457</name>
</gene>
<evidence type="ECO:0000313" key="1">
    <source>
        <dbReference type="EMBL" id="AGH95673.1"/>
    </source>
</evidence>
<dbReference type="KEGG" id="bex:A11Q_1457"/>
<dbReference type="Proteomes" id="UP000012040">
    <property type="component" value="Chromosome"/>
</dbReference>
<dbReference type="SUPFAM" id="SSF47413">
    <property type="entry name" value="lambda repressor-like DNA-binding domains"/>
    <property type="match status" value="1"/>
</dbReference>
<dbReference type="InterPro" id="IPR014057">
    <property type="entry name" value="HI1420"/>
</dbReference>
<sequence>MGKIKISKKHKRSPRKFMLSNGLQLIPHDPSHIFKNHKEIKLALAESLFDGDREAFIEILAGYVRTHNILEVCRRTGLSRTVVYEATGKQGNPSLDTLCKIMTAFDKSAA</sequence>
<reference evidence="1 2" key="1">
    <citation type="journal article" date="2013" name="ISME J.">
        <title>By their genes ye shall know them: genomic signatures of predatory bacteria.</title>
        <authorList>
            <person name="Pasternak Z."/>
            <person name="Pietrokovski S."/>
            <person name="Rotem O."/>
            <person name="Gophna U."/>
            <person name="Lurie-Weinberger M.N."/>
            <person name="Jurkevitch E."/>
        </authorList>
    </citation>
    <scope>NUCLEOTIDE SEQUENCE [LARGE SCALE GENOMIC DNA]</scope>
    <source>
        <strain evidence="1 2">JSS</strain>
    </source>
</reference>
<dbReference type="Pfam" id="PF21716">
    <property type="entry name" value="dnstrm_HI1420"/>
    <property type="match status" value="1"/>
</dbReference>
<dbReference type="HOGENOM" id="CLU_2166012_0_0_7"/>
<keyword evidence="2" id="KW-1185">Reference proteome</keyword>
<protein>
    <submittedName>
        <fullName evidence="1">Uncharacterized protein</fullName>
    </submittedName>
</protein>
<dbReference type="STRING" id="1184267.A11Q_1457"/>
<dbReference type="GO" id="GO:0003677">
    <property type="term" value="F:DNA binding"/>
    <property type="evidence" value="ECO:0007669"/>
    <property type="project" value="InterPro"/>
</dbReference>
<name>M4V8X9_9BACT</name>
<dbReference type="InterPro" id="IPR010982">
    <property type="entry name" value="Lambda_DNA-bd_dom_sf"/>
</dbReference>
<dbReference type="EMBL" id="CP003537">
    <property type="protein sequence ID" value="AGH95673.1"/>
    <property type="molecule type" value="Genomic_DNA"/>
</dbReference>
<proteinExistence type="predicted"/>
<accession>M4V8X9</accession>